<dbReference type="AlphaFoldDB" id="A0AAN7Y491"/>
<dbReference type="EMBL" id="JAVRRJ010000009">
    <property type="protein sequence ID" value="KAK5081713.1"/>
    <property type="molecule type" value="Genomic_DNA"/>
</dbReference>
<keyword evidence="8" id="KW-0479">Metal-binding</keyword>
<dbReference type="CDD" id="cd00483">
    <property type="entry name" value="HPPK"/>
    <property type="match status" value="1"/>
</dbReference>
<comment type="caution">
    <text evidence="17">The sequence shown here is derived from an EMBL/GenBank/DDBJ whole genome shotgun (WGS) entry which is preliminary data.</text>
</comment>
<evidence type="ECO:0000256" key="10">
    <source>
        <dbReference type="ARBA" id="ARBA00022777"/>
    </source>
</evidence>
<dbReference type="NCBIfam" id="TIGR01498">
    <property type="entry name" value="folK"/>
    <property type="match status" value="1"/>
</dbReference>
<evidence type="ECO:0000256" key="1">
    <source>
        <dbReference type="ARBA" id="ARBA00000012"/>
    </source>
</evidence>
<evidence type="ECO:0000256" key="8">
    <source>
        <dbReference type="ARBA" id="ARBA00022723"/>
    </source>
</evidence>
<dbReference type="GO" id="GO:0005524">
    <property type="term" value="F:ATP binding"/>
    <property type="evidence" value="ECO:0007669"/>
    <property type="project" value="UniProtKB-KW"/>
</dbReference>
<evidence type="ECO:0000259" key="16">
    <source>
        <dbReference type="PROSITE" id="PS50972"/>
    </source>
</evidence>
<dbReference type="GO" id="GO:0004156">
    <property type="term" value="F:dihydropteroate synthase activity"/>
    <property type="evidence" value="ECO:0007669"/>
    <property type="project" value="UniProtKB-EC"/>
</dbReference>
<comment type="similarity">
    <text evidence="6">In the C-terminal section; belongs to the DHPS family.</text>
</comment>
<evidence type="ECO:0000256" key="9">
    <source>
        <dbReference type="ARBA" id="ARBA00022741"/>
    </source>
</evidence>
<protein>
    <submittedName>
        <fullName evidence="17">Trifunctional dihydropteroate synthetase</fullName>
    </submittedName>
</protein>
<dbReference type="SUPFAM" id="SSF55083">
    <property type="entry name" value="6-hydroxymethyl-7,8-dihydropterin pyrophosphokinase, HPPK"/>
    <property type="match status" value="1"/>
</dbReference>
<dbReference type="InterPro" id="IPR035907">
    <property type="entry name" value="Hppk_sf"/>
</dbReference>
<dbReference type="Gene3D" id="3.30.70.560">
    <property type="entry name" value="7,8-Dihydro-6-hydroxymethylpterin-pyrophosphokinase HPPK"/>
    <property type="match status" value="1"/>
</dbReference>
<dbReference type="PROSITE" id="PS50972">
    <property type="entry name" value="PTERIN_BINDING"/>
    <property type="match status" value="1"/>
</dbReference>
<proteinExistence type="inferred from homology"/>
<feature type="compositionally biased region" description="Polar residues" evidence="15">
    <location>
        <begin position="1"/>
        <end position="19"/>
    </location>
</feature>
<keyword evidence="14" id="KW-0511">Multifunctional enzyme</keyword>
<dbReference type="PANTHER" id="PTHR20941">
    <property type="entry name" value="FOLATE SYNTHESIS PROTEINS"/>
    <property type="match status" value="1"/>
</dbReference>
<dbReference type="CDD" id="cd00739">
    <property type="entry name" value="DHPS"/>
    <property type="match status" value="1"/>
</dbReference>
<keyword evidence="18" id="KW-1185">Reference proteome</keyword>
<keyword evidence="12" id="KW-0460">Magnesium</keyword>
<dbReference type="PANTHER" id="PTHR20941:SF1">
    <property type="entry name" value="FOLIC ACID SYNTHESIS PROTEIN FOL1"/>
    <property type="match status" value="1"/>
</dbReference>
<comment type="catalytic activity">
    <reaction evidence="1">
        <text>(7,8-dihydropterin-6-yl)methyl diphosphate + 4-aminobenzoate = 7,8-dihydropteroate + diphosphate</text>
        <dbReference type="Rhea" id="RHEA:19949"/>
        <dbReference type="ChEBI" id="CHEBI:17836"/>
        <dbReference type="ChEBI" id="CHEBI:17839"/>
        <dbReference type="ChEBI" id="CHEBI:33019"/>
        <dbReference type="ChEBI" id="CHEBI:72950"/>
        <dbReference type="EC" id="2.5.1.15"/>
    </reaction>
</comment>
<sequence length="551" mass="60145">MYTTSRNFHIQTRSASWQTPELGPQISVTTTKRQTPSPVFSSDYPQRPIHGSRLPPVVIRRRSSSKAVSGVHQVVVAFGSNLGNRIAYIENALDSMRSQGIKIKKISRLYETQPMYYENQDAFLNGVVVIETSLQPLELLDVLQQIELEQGRRRDIEKGPRTLDLDVILYGDDHIDHDRLKVPHPLMLEREFVLRPLLDVLPEHNMLTPAPTLTDSPAQTQVSIKDALSKISSPDQTMYPVTCLSGKSPLMVPASARPTSRTLVMAILNITPDSFSDGGDLTTHGSEFVAHYAEKVIHDGATILDIGGQSTRPGAQLISAEEELARILPGLEAIRSVPSVSSGQVLVSVDTFYASVARGTYDKDMLSTAAELKKPIILMHMRGTPQTMGRFYFHDYTSLGGVVPGVAKELAFRVEAALEAGITPWRIMLDPGLGFAKSAMGSIQLLRAGPVGLVTAEPRLGGYPWLIGPSRKGFIGRATGIVMANSRDHATCACITTAIATGADVVRVHDVRSMVQAGKMADTIFRDVLSADLQKDVDMARKGSEKSQENV</sequence>
<dbReference type="Pfam" id="PF01288">
    <property type="entry name" value="HPPK"/>
    <property type="match status" value="1"/>
</dbReference>
<dbReference type="GO" id="GO:0046872">
    <property type="term" value="F:metal ion binding"/>
    <property type="evidence" value="ECO:0007669"/>
    <property type="project" value="UniProtKB-KW"/>
</dbReference>
<evidence type="ECO:0000256" key="3">
    <source>
        <dbReference type="ARBA" id="ARBA00001946"/>
    </source>
</evidence>
<dbReference type="NCBIfam" id="TIGR01496">
    <property type="entry name" value="DHPS"/>
    <property type="match status" value="1"/>
</dbReference>
<dbReference type="InterPro" id="IPR000550">
    <property type="entry name" value="Hppk"/>
</dbReference>
<evidence type="ECO:0000256" key="6">
    <source>
        <dbReference type="ARBA" id="ARBA00009951"/>
    </source>
</evidence>
<evidence type="ECO:0000256" key="14">
    <source>
        <dbReference type="ARBA" id="ARBA00023268"/>
    </source>
</evidence>
<keyword evidence="11" id="KW-0067">ATP-binding</keyword>
<keyword evidence="7" id="KW-0808">Transferase</keyword>
<feature type="domain" description="Pterin-binding" evidence="16">
    <location>
        <begin position="262"/>
        <end position="519"/>
    </location>
</feature>
<keyword evidence="9" id="KW-0547">Nucleotide-binding</keyword>
<comment type="pathway">
    <text evidence="5">Cofactor biosynthesis; tetrahydrofolate biosynthesis; 2-amino-4-hydroxy-6-hydroxymethyl-7,8-dihydropteridine diphosphate from 7,8-dihydroneopterin triphosphate: step 4/4.</text>
</comment>
<feature type="region of interest" description="Disordered" evidence="15">
    <location>
        <begin position="1"/>
        <end position="22"/>
    </location>
</feature>
<evidence type="ECO:0000256" key="13">
    <source>
        <dbReference type="ARBA" id="ARBA00022909"/>
    </source>
</evidence>
<comment type="pathway">
    <text evidence="4">Cofactor biosynthesis; tetrahydrofolate biosynthesis; 7,8-dihydrofolate from 2-amino-4-hydroxy-6-hydroxymethyl-7,8-dihydropteridine diphosphate and 4-aminobenzoate: step 1/2.</text>
</comment>
<dbReference type="GO" id="GO:0046656">
    <property type="term" value="P:folic acid biosynthetic process"/>
    <property type="evidence" value="ECO:0007669"/>
    <property type="project" value="UniProtKB-KW"/>
</dbReference>
<organism evidence="17 18">
    <name type="scientific">Lithohypha guttulata</name>
    <dbReference type="NCBI Taxonomy" id="1690604"/>
    <lineage>
        <taxon>Eukaryota</taxon>
        <taxon>Fungi</taxon>
        <taxon>Dikarya</taxon>
        <taxon>Ascomycota</taxon>
        <taxon>Pezizomycotina</taxon>
        <taxon>Eurotiomycetes</taxon>
        <taxon>Chaetothyriomycetidae</taxon>
        <taxon>Chaetothyriales</taxon>
        <taxon>Trichomeriaceae</taxon>
        <taxon>Lithohypha</taxon>
    </lineage>
</organism>
<dbReference type="GO" id="GO:0003848">
    <property type="term" value="F:2-amino-4-hydroxy-6-hydroxymethyldihydropteridine diphosphokinase activity"/>
    <property type="evidence" value="ECO:0007669"/>
    <property type="project" value="UniProtKB-EC"/>
</dbReference>
<gene>
    <name evidence="17" type="primary">FOL1</name>
    <name evidence="17" type="ORF">LTR05_007847</name>
</gene>
<dbReference type="InterPro" id="IPR045031">
    <property type="entry name" value="DHP_synth-like"/>
</dbReference>
<dbReference type="PROSITE" id="PS00792">
    <property type="entry name" value="DHPS_1"/>
    <property type="match status" value="1"/>
</dbReference>
<dbReference type="GO" id="GO:0046654">
    <property type="term" value="P:tetrahydrofolate biosynthetic process"/>
    <property type="evidence" value="ECO:0007669"/>
    <property type="project" value="TreeGrafter"/>
</dbReference>
<dbReference type="Pfam" id="PF00809">
    <property type="entry name" value="Pterin_bind"/>
    <property type="match status" value="1"/>
</dbReference>
<evidence type="ECO:0000256" key="11">
    <source>
        <dbReference type="ARBA" id="ARBA00022840"/>
    </source>
</evidence>
<evidence type="ECO:0000256" key="4">
    <source>
        <dbReference type="ARBA" id="ARBA00004763"/>
    </source>
</evidence>
<dbReference type="InterPro" id="IPR006390">
    <property type="entry name" value="DHP_synth_dom"/>
</dbReference>
<dbReference type="InterPro" id="IPR011005">
    <property type="entry name" value="Dihydropteroate_synth-like_sf"/>
</dbReference>
<evidence type="ECO:0000256" key="5">
    <source>
        <dbReference type="ARBA" id="ARBA00005051"/>
    </source>
</evidence>
<dbReference type="Proteomes" id="UP001309876">
    <property type="component" value="Unassembled WGS sequence"/>
</dbReference>
<comment type="cofactor">
    <cofactor evidence="3">
        <name>Mg(2+)</name>
        <dbReference type="ChEBI" id="CHEBI:18420"/>
    </cofactor>
</comment>
<dbReference type="InterPro" id="IPR000489">
    <property type="entry name" value="Pterin-binding_dom"/>
</dbReference>
<dbReference type="Gene3D" id="3.20.20.20">
    <property type="entry name" value="Dihydropteroate synthase-like"/>
    <property type="match status" value="1"/>
</dbReference>
<keyword evidence="10" id="KW-0418">Kinase</keyword>
<evidence type="ECO:0000313" key="17">
    <source>
        <dbReference type="EMBL" id="KAK5081713.1"/>
    </source>
</evidence>
<dbReference type="PROSITE" id="PS00793">
    <property type="entry name" value="DHPS_2"/>
    <property type="match status" value="1"/>
</dbReference>
<keyword evidence="13" id="KW-0289">Folate biosynthesis</keyword>
<dbReference type="SUPFAM" id="SSF51717">
    <property type="entry name" value="Dihydropteroate synthetase-like"/>
    <property type="match status" value="1"/>
</dbReference>
<name>A0AAN7Y491_9EURO</name>
<dbReference type="GO" id="GO:0005740">
    <property type="term" value="C:mitochondrial envelope"/>
    <property type="evidence" value="ECO:0007669"/>
    <property type="project" value="TreeGrafter"/>
</dbReference>
<dbReference type="GO" id="GO:0016301">
    <property type="term" value="F:kinase activity"/>
    <property type="evidence" value="ECO:0007669"/>
    <property type="project" value="UniProtKB-KW"/>
</dbReference>
<reference evidence="17 18" key="1">
    <citation type="submission" date="2023-08" db="EMBL/GenBank/DDBJ databases">
        <title>Black Yeasts Isolated from many extreme environments.</title>
        <authorList>
            <person name="Coleine C."/>
            <person name="Stajich J.E."/>
            <person name="Selbmann L."/>
        </authorList>
    </citation>
    <scope>NUCLEOTIDE SEQUENCE [LARGE SCALE GENOMIC DNA]</scope>
    <source>
        <strain evidence="17 18">CCFEE 5910</strain>
    </source>
</reference>
<comment type="catalytic activity">
    <reaction evidence="2">
        <text>6-hydroxymethyl-7,8-dihydropterin + ATP = (7,8-dihydropterin-6-yl)methyl diphosphate + AMP + H(+)</text>
        <dbReference type="Rhea" id="RHEA:11412"/>
        <dbReference type="ChEBI" id="CHEBI:15378"/>
        <dbReference type="ChEBI" id="CHEBI:30616"/>
        <dbReference type="ChEBI" id="CHEBI:44841"/>
        <dbReference type="ChEBI" id="CHEBI:72950"/>
        <dbReference type="ChEBI" id="CHEBI:456215"/>
        <dbReference type="EC" id="2.7.6.3"/>
    </reaction>
</comment>
<evidence type="ECO:0000313" key="18">
    <source>
        <dbReference type="Proteomes" id="UP001309876"/>
    </source>
</evidence>
<evidence type="ECO:0000256" key="7">
    <source>
        <dbReference type="ARBA" id="ARBA00022679"/>
    </source>
</evidence>
<evidence type="ECO:0000256" key="12">
    <source>
        <dbReference type="ARBA" id="ARBA00022842"/>
    </source>
</evidence>
<evidence type="ECO:0000256" key="2">
    <source>
        <dbReference type="ARBA" id="ARBA00000198"/>
    </source>
</evidence>
<accession>A0AAN7Y491</accession>
<evidence type="ECO:0000256" key="15">
    <source>
        <dbReference type="SAM" id="MobiDB-lite"/>
    </source>
</evidence>